<evidence type="ECO:0000313" key="3">
    <source>
        <dbReference type="Proteomes" id="UP001162131"/>
    </source>
</evidence>
<evidence type="ECO:0000313" key="2">
    <source>
        <dbReference type="EMBL" id="CAG9318996.1"/>
    </source>
</evidence>
<feature type="coiled-coil region" evidence="1">
    <location>
        <begin position="296"/>
        <end position="330"/>
    </location>
</feature>
<protein>
    <recommendedName>
        <fullName evidence="4">Translin-associated factor X-interacting protein 1 N-terminal domain-containing protein</fullName>
    </recommendedName>
</protein>
<name>A0AAU9ITP4_9CILI</name>
<dbReference type="EMBL" id="CAJZBQ010000021">
    <property type="protein sequence ID" value="CAG9318996.1"/>
    <property type="molecule type" value="Genomic_DNA"/>
</dbReference>
<accession>A0AAU9ITP4</accession>
<organism evidence="2 3">
    <name type="scientific">Blepharisma stoltei</name>
    <dbReference type="NCBI Taxonomy" id="1481888"/>
    <lineage>
        <taxon>Eukaryota</taxon>
        <taxon>Sar</taxon>
        <taxon>Alveolata</taxon>
        <taxon>Ciliophora</taxon>
        <taxon>Postciliodesmatophora</taxon>
        <taxon>Heterotrichea</taxon>
        <taxon>Heterotrichida</taxon>
        <taxon>Blepharismidae</taxon>
        <taxon>Blepharisma</taxon>
    </lineage>
</organism>
<dbReference type="AlphaFoldDB" id="A0AAU9ITP4"/>
<sequence length="410" mass="47809">MRRKHSVSEIKRMRRENITFRDYIEKMQTENTMMTTPRALITSPVIDSPLVTKELSRSTNNFPSFTSRIKTASKKDRFNHPSHILATARIIELQSPKDPLLKASVQHESILRLFRGSRGDPAYNPALTKFQPHEDSVKLEKEAEENEEQDFEKYIDGLKFMDKLKSELSLNFQIARSKEFNKVPKNPALGSFFQVEKELKELQETKLSQLLQMTRGEMVNKISQYSTIVRDIIRAIRNKDGDDEAVILETFWRIIVKTFDTFIRMHDQTVEQSINISISKLRASIEQNRVEIRDIIDKYKNDKSSYEKNIKELTSLCDQLAKEKVNLKQIILDKEIQIAEVTEIDNRFEVLRSMGNLLNDLNLVILETKDEQEKQAFTLNKLTSIMSVAPLFEDKKEAHMPKQQEIEIRS</sequence>
<dbReference type="Proteomes" id="UP001162131">
    <property type="component" value="Unassembled WGS sequence"/>
</dbReference>
<evidence type="ECO:0000256" key="1">
    <source>
        <dbReference type="SAM" id="Coils"/>
    </source>
</evidence>
<keyword evidence="1" id="KW-0175">Coiled coil</keyword>
<reference evidence="2" key="1">
    <citation type="submission" date="2021-09" db="EMBL/GenBank/DDBJ databases">
        <authorList>
            <consortium name="AG Swart"/>
            <person name="Singh M."/>
            <person name="Singh A."/>
            <person name="Seah K."/>
            <person name="Emmerich C."/>
        </authorList>
    </citation>
    <scope>NUCLEOTIDE SEQUENCE</scope>
    <source>
        <strain evidence="2">ATCC30299</strain>
    </source>
</reference>
<keyword evidence="3" id="KW-1185">Reference proteome</keyword>
<proteinExistence type="predicted"/>
<evidence type="ECO:0008006" key="4">
    <source>
        <dbReference type="Google" id="ProtNLM"/>
    </source>
</evidence>
<comment type="caution">
    <text evidence="2">The sequence shown here is derived from an EMBL/GenBank/DDBJ whole genome shotgun (WGS) entry which is preliminary data.</text>
</comment>
<gene>
    <name evidence="2" type="ORF">BSTOLATCC_MIC22348</name>
</gene>